<dbReference type="EMBL" id="FQZU01000001">
    <property type="protein sequence ID" value="SHI53186.1"/>
    <property type="molecule type" value="Genomic_DNA"/>
</dbReference>
<evidence type="ECO:0000313" key="13">
    <source>
        <dbReference type="Proteomes" id="UP000183994"/>
    </source>
</evidence>
<feature type="domain" description="Type II secretion system protein GspG C-terminal" evidence="11">
    <location>
        <begin position="34"/>
        <end position="145"/>
    </location>
</feature>
<keyword evidence="7 10" id="KW-0812">Transmembrane</keyword>
<evidence type="ECO:0000259" key="11">
    <source>
        <dbReference type="Pfam" id="PF08334"/>
    </source>
</evidence>
<reference evidence="13" key="1">
    <citation type="submission" date="2016-11" db="EMBL/GenBank/DDBJ databases">
        <authorList>
            <person name="Varghese N."/>
            <person name="Submissions S."/>
        </authorList>
    </citation>
    <scope>NUCLEOTIDE SEQUENCE [LARGE SCALE GENOMIC DNA]</scope>
    <source>
        <strain evidence="13">DSM 16219</strain>
    </source>
</reference>
<evidence type="ECO:0000256" key="6">
    <source>
        <dbReference type="ARBA" id="ARBA00022519"/>
    </source>
</evidence>
<dbReference type="RefSeq" id="WP_073471825.1">
    <property type="nucleotide sequence ID" value="NZ_FQZU01000001.1"/>
</dbReference>
<comment type="subcellular location">
    <subcellularLocation>
        <location evidence="1">Cell inner membrane</location>
        <topology evidence="1">Single-pass membrane protein</topology>
    </subcellularLocation>
</comment>
<dbReference type="GO" id="GO:0015627">
    <property type="term" value="C:type II protein secretion system complex"/>
    <property type="evidence" value="ECO:0007669"/>
    <property type="project" value="InterPro"/>
</dbReference>
<comment type="similarity">
    <text evidence="2">Belongs to the GSP G family.</text>
</comment>
<dbReference type="InterPro" id="IPR013545">
    <property type="entry name" value="T2SS_protein-GspG_C"/>
</dbReference>
<dbReference type="NCBIfam" id="TIGR01710">
    <property type="entry name" value="typeII_sec_gspG"/>
    <property type="match status" value="1"/>
</dbReference>
<dbReference type="GO" id="GO:0015628">
    <property type="term" value="P:protein secretion by the type II secretion system"/>
    <property type="evidence" value="ECO:0007669"/>
    <property type="project" value="InterPro"/>
</dbReference>
<dbReference type="STRING" id="1121393.SAMN02745216_00091"/>
<evidence type="ECO:0000256" key="8">
    <source>
        <dbReference type="ARBA" id="ARBA00022989"/>
    </source>
</evidence>
<dbReference type="Pfam" id="PF07963">
    <property type="entry name" value="N_methyl"/>
    <property type="match status" value="1"/>
</dbReference>
<keyword evidence="8 10" id="KW-1133">Transmembrane helix</keyword>
<evidence type="ECO:0000256" key="2">
    <source>
        <dbReference type="ARBA" id="ARBA00009984"/>
    </source>
</evidence>
<gene>
    <name evidence="12" type="ORF">SAMN02745216_00091</name>
</gene>
<dbReference type="NCBIfam" id="TIGR02532">
    <property type="entry name" value="IV_pilin_GFxxxE"/>
    <property type="match status" value="1"/>
</dbReference>
<dbReference type="InterPro" id="IPR012902">
    <property type="entry name" value="N_methyl_site"/>
</dbReference>
<dbReference type="InterPro" id="IPR010054">
    <property type="entry name" value="Type2_sec_GspG"/>
</dbReference>
<dbReference type="SUPFAM" id="SSF54523">
    <property type="entry name" value="Pili subunits"/>
    <property type="match status" value="1"/>
</dbReference>
<evidence type="ECO:0000256" key="1">
    <source>
        <dbReference type="ARBA" id="ARBA00004377"/>
    </source>
</evidence>
<dbReference type="OrthoDB" id="9795612at2"/>
<dbReference type="PANTHER" id="PTHR30093:SF44">
    <property type="entry name" value="TYPE II SECRETION SYSTEM CORE PROTEIN G"/>
    <property type="match status" value="1"/>
</dbReference>
<feature type="transmembrane region" description="Helical" evidence="10">
    <location>
        <begin position="12"/>
        <end position="33"/>
    </location>
</feature>
<dbReference type="PRINTS" id="PR00813">
    <property type="entry name" value="BCTERIALGSPG"/>
</dbReference>
<evidence type="ECO:0000256" key="5">
    <source>
        <dbReference type="ARBA" id="ARBA00022481"/>
    </source>
</evidence>
<evidence type="ECO:0000256" key="7">
    <source>
        <dbReference type="ARBA" id="ARBA00022692"/>
    </source>
</evidence>
<keyword evidence="4" id="KW-1003">Cell membrane</keyword>
<keyword evidence="5" id="KW-0488">Methylation</keyword>
<dbReference type="Proteomes" id="UP000183994">
    <property type="component" value="Unassembled WGS sequence"/>
</dbReference>
<accession>A0A1M6BWM3</accession>
<dbReference type="InterPro" id="IPR000983">
    <property type="entry name" value="Bac_GSPG_pilin"/>
</dbReference>
<organism evidence="12 13">
    <name type="scientific">Desulfatibacillum alkenivorans DSM 16219</name>
    <dbReference type="NCBI Taxonomy" id="1121393"/>
    <lineage>
        <taxon>Bacteria</taxon>
        <taxon>Pseudomonadati</taxon>
        <taxon>Thermodesulfobacteriota</taxon>
        <taxon>Desulfobacteria</taxon>
        <taxon>Desulfobacterales</taxon>
        <taxon>Desulfatibacillaceae</taxon>
        <taxon>Desulfatibacillum</taxon>
    </lineage>
</organism>
<dbReference type="PANTHER" id="PTHR30093">
    <property type="entry name" value="GENERAL SECRETION PATHWAY PROTEIN G"/>
    <property type="match status" value="1"/>
</dbReference>
<sequence>MNKRVNKGDAGFTLLEVMVVIVILGMLFAYVGVRVMGASDQAKVDMAKMQIQTFETALKMFKLHNGFYPSTDQGLQALVEKPTTGQAATRYQPGGYLAKGKVPLDPWKNEYLYRCPGENGDYDIISLGEDGQMGGVDFAADINSWELD</sequence>
<dbReference type="Pfam" id="PF08334">
    <property type="entry name" value="T2SSG"/>
    <property type="match status" value="1"/>
</dbReference>
<evidence type="ECO:0000256" key="10">
    <source>
        <dbReference type="SAM" id="Phobius"/>
    </source>
</evidence>
<dbReference type="Gene3D" id="3.30.700.10">
    <property type="entry name" value="Glycoprotein, Type 4 Pilin"/>
    <property type="match status" value="1"/>
</dbReference>
<keyword evidence="6" id="KW-0997">Cell inner membrane</keyword>
<dbReference type="InterPro" id="IPR045584">
    <property type="entry name" value="Pilin-like"/>
</dbReference>
<evidence type="ECO:0000313" key="12">
    <source>
        <dbReference type="EMBL" id="SHI53186.1"/>
    </source>
</evidence>
<evidence type="ECO:0000256" key="3">
    <source>
        <dbReference type="ARBA" id="ARBA00020042"/>
    </source>
</evidence>
<keyword evidence="9 10" id="KW-0472">Membrane</keyword>
<evidence type="ECO:0000256" key="9">
    <source>
        <dbReference type="ARBA" id="ARBA00023136"/>
    </source>
</evidence>
<keyword evidence="13" id="KW-1185">Reference proteome</keyword>
<dbReference type="GO" id="GO:0005886">
    <property type="term" value="C:plasma membrane"/>
    <property type="evidence" value="ECO:0007669"/>
    <property type="project" value="UniProtKB-SubCell"/>
</dbReference>
<evidence type="ECO:0000256" key="4">
    <source>
        <dbReference type="ARBA" id="ARBA00022475"/>
    </source>
</evidence>
<proteinExistence type="inferred from homology"/>
<name>A0A1M6BWM3_9BACT</name>
<dbReference type="AlphaFoldDB" id="A0A1M6BWM3"/>
<protein>
    <recommendedName>
        <fullName evidence="3">Type II secretion system core protein G</fullName>
    </recommendedName>
</protein>